<evidence type="ECO:0000313" key="5">
    <source>
        <dbReference type="Proteomes" id="UP001190700"/>
    </source>
</evidence>
<keyword evidence="5" id="KW-1185">Reference proteome</keyword>
<dbReference type="EMBL" id="LGRX02011935">
    <property type="protein sequence ID" value="KAK3268255.1"/>
    <property type="molecule type" value="Genomic_DNA"/>
</dbReference>
<evidence type="ECO:0000313" key="4">
    <source>
        <dbReference type="EMBL" id="KAK3268255.1"/>
    </source>
</evidence>
<keyword evidence="3" id="KW-1133">Transmembrane helix</keyword>
<keyword evidence="3" id="KW-0812">Transmembrane</keyword>
<name>A0AAE0FYN0_9CHLO</name>
<keyword evidence="3" id="KW-0472">Membrane</keyword>
<keyword evidence="1" id="KW-0175">Coiled coil</keyword>
<dbReference type="Proteomes" id="UP001190700">
    <property type="component" value="Unassembled WGS sequence"/>
</dbReference>
<dbReference type="AlphaFoldDB" id="A0AAE0FYN0"/>
<evidence type="ECO:0000256" key="2">
    <source>
        <dbReference type="SAM" id="MobiDB-lite"/>
    </source>
</evidence>
<evidence type="ECO:0000256" key="1">
    <source>
        <dbReference type="SAM" id="Coils"/>
    </source>
</evidence>
<protein>
    <submittedName>
        <fullName evidence="4">Uncharacterized protein</fullName>
    </submittedName>
</protein>
<gene>
    <name evidence="4" type="ORF">CYMTET_23230</name>
</gene>
<feature type="coiled-coil region" evidence="1">
    <location>
        <begin position="445"/>
        <end position="472"/>
    </location>
</feature>
<comment type="caution">
    <text evidence="4">The sequence shown here is derived from an EMBL/GenBank/DDBJ whole genome shotgun (WGS) entry which is preliminary data.</text>
</comment>
<feature type="transmembrane region" description="Helical" evidence="3">
    <location>
        <begin position="298"/>
        <end position="321"/>
    </location>
</feature>
<feature type="region of interest" description="Disordered" evidence="2">
    <location>
        <begin position="1"/>
        <end position="23"/>
    </location>
</feature>
<organism evidence="4 5">
    <name type="scientific">Cymbomonas tetramitiformis</name>
    <dbReference type="NCBI Taxonomy" id="36881"/>
    <lineage>
        <taxon>Eukaryota</taxon>
        <taxon>Viridiplantae</taxon>
        <taxon>Chlorophyta</taxon>
        <taxon>Pyramimonadophyceae</taxon>
        <taxon>Pyramimonadales</taxon>
        <taxon>Pyramimonadaceae</taxon>
        <taxon>Cymbomonas</taxon>
    </lineage>
</organism>
<accession>A0AAE0FYN0</accession>
<reference evidence="4 5" key="1">
    <citation type="journal article" date="2015" name="Genome Biol. Evol.">
        <title>Comparative Genomics of a Bacterivorous Green Alga Reveals Evolutionary Causalities and Consequences of Phago-Mixotrophic Mode of Nutrition.</title>
        <authorList>
            <person name="Burns J.A."/>
            <person name="Paasch A."/>
            <person name="Narechania A."/>
            <person name="Kim E."/>
        </authorList>
    </citation>
    <scope>NUCLEOTIDE SEQUENCE [LARGE SCALE GENOMIC DNA]</scope>
    <source>
        <strain evidence="4 5">PLY_AMNH</strain>
    </source>
</reference>
<sequence>MRDASHRCKKTGTSSSNNDNKDIKDIYKDRISEKKPVAVEKKRVAQYTEEPINEHFHAPGCGLEDTLVRHGIMDPVTKQITDPKRVLNRDETPQFVDFNSLRGNNIRKRATAKGKPAVLPKRENREWVTVDVVMDLSGFLYGAHLMLSREVLTEGLAPDEIEVFDSRIHEHEKFSTFGLVTINESGVQTGTTLLQRYKMLDEELSARGVERPVVEMTGNHDSRYDEEVMAFCEAKQIVQWSEKANTSGKFQALDQVNRKLHQEVEKAVKEFKIVRLAQLRQGNPMLDISDVTTNITDFILLFCVRLFYVFFCGVWFGWCTIMDRITAFRRVGIFQTALAPGQIDRTGFIYRPEVKVVAQAPPDVESFSGSPVGVRKDSAEYLKRKLAAYKDLAGHQWQKYETSPVEQGILNPEVLPPLPARPSKGRLSDKNGSFQFNNILGLKRQKKAEHEAHREQSEFAALQRDLAREQRETNIAEMAAAKAQAATELSAAFDKCGAGCKCDIFVNLKAVGCSASKLKKCPICSEIKKSKIVCQCRL</sequence>
<evidence type="ECO:0000256" key="3">
    <source>
        <dbReference type="SAM" id="Phobius"/>
    </source>
</evidence>
<proteinExistence type="predicted"/>